<dbReference type="GeneID" id="108737971"/>
<feature type="transmembrane region" description="Helical" evidence="7">
    <location>
        <begin position="453"/>
        <end position="474"/>
    </location>
</feature>
<comment type="subcellular location">
    <subcellularLocation>
        <location evidence="1">Membrane</location>
        <topology evidence="1">Multi-pass membrane protein</topology>
    </subcellularLocation>
</comment>
<keyword evidence="9" id="KW-1185">Reference proteome</keyword>
<dbReference type="GO" id="GO:0005886">
    <property type="term" value="C:plasma membrane"/>
    <property type="evidence" value="ECO:0007669"/>
    <property type="project" value="TreeGrafter"/>
</dbReference>
<protein>
    <submittedName>
        <fullName evidence="10">Probable G-protein coupled receptor Mth-like 3</fullName>
    </submittedName>
</protein>
<dbReference type="RefSeq" id="XP_025837612.1">
    <property type="nucleotide sequence ID" value="XM_025981827.1"/>
</dbReference>
<keyword evidence="5" id="KW-0675">Receptor</keyword>
<evidence type="ECO:0000256" key="6">
    <source>
        <dbReference type="ARBA" id="ARBA00023224"/>
    </source>
</evidence>
<keyword evidence="6" id="KW-0807">Transducer</keyword>
<gene>
    <name evidence="10" type="primary">LOC108737971</name>
</gene>
<evidence type="ECO:0000313" key="10">
    <source>
        <dbReference type="RefSeq" id="XP_025837612.1"/>
    </source>
</evidence>
<feature type="chain" id="PRO_5028969322" evidence="8">
    <location>
        <begin position="24"/>
        <end position="611"/>
    </location>
</feature>
<evidence type="ECO:0000256" key="3">
    <source>
        <dbReference type="ARBA" id="ARBA00022729"/>
    </source>
</evidence>
<organism evidence="9 10">
    <name type="scientific">Agrilus planipennis</name>
    <name type="common">Emerald ash borer</name>
    <name type="synonym">Agrilus marcopoli</name>
    <dbReference type="NCBI Taxonomy" id="224129"/>
    <lineage>
        <taxon>Eukaryota</taxon>
        <taxon>Metazoa</taxon>
        <taxon>Ecdysozoa</taxon>
        <taxon>Arthropoda</taxon>
        <taxon>Hexapoda</taxon>
        <taxon>Insecta</taxon>
        <taxon>Pterygota</taxon>
        <taxon>Neoptera</taxon>
        <taxon>Endopterygota</taxon>
        <taxon>Coleoptera</taxon>
        <taxon>Polyphaga</taxon>
        <taxon>Elateriformia</taxon>
        <taxon>Buprestoidea</taxon>
        <taxon>Buprestidae</taxon>
        <taxon>Agrilinae</taxon>
        <taxon>Agrilus</taxon>
    </lineage>
</organism>
<evidence type="ECO:0000256" key="1">
    <source>
        <dbReference type="ARBA" id="ARBA00004141"/>
    </source>
</evidence>
<reference evidence="10" key="1">
    <citation type="submission" date="2025-08" db="UniProtKB">
        <authorList>
            <consortium name="RefSeq"/>
        </authorList>
    </citation>
    <scope>IDENTIFICATION</scope>
    <source>
        <tissue evidence="10">Entire body</tissue>
    </source>
</reference>
<dbReference type="CDD" id="cd15039">
    <property type="entry name" value="7tmB3_Methuselah-like"/>
    <property type="match status" value="1"/>
</dbReference>
<dbReference type="PANTHER" id="PTHR47154:SF2">
    <property type="entry name" value="G-PROTEIN COUPLED RECEPTOR MTH-RELATED"/>
    <property type="match status" value="1"/>
</dbReference>
<dbReference type="Proteomes" id="UP000192223">
    <property type="component" value="Unplaced"/>
</dbReference>
<feature type="transmembrane region" description="Helical" evidence="7">
    <location>
        <begin position="385"/>
        <end position="405"/>
    </location>
</feature>
<dbReference type="PANTHER" id="PTHR47154">
    <property type="entry name" value="G-PROTEIN COUPLED RECEPTOR MTH-RELATED"/>
    <property type="match status" value="1"/>
</dbReference>
<dbReference type="KEGG" id="apln:108737971"/>
<dbReference type="OrthoDB" id="6134459at2759"/>
<dbReference type="GO" id="GO:0008528">
    <property type="term" value="F:G protein-coupled peptide receptor activity"/>
    <property type="evidence" value="ECO:0007669"/>
    <property type="project" value="TreeGrafter"/>
</dbReference>
<evidence type="ECO:0000256" key="4">
    <source>
        <dbReference type="ARBA" id="ARBA00023040"/>
    </source>
</evidence>
<dbReference type="AlphaFoldDB" id="A0A7F5RNL0"/>
<evidence type="ECO:0000256" key="7">
    <source>
        <dbReference type="SAM" id="Phobius"/>
    </source>
</evidence>
<feature type="transmembrane region" description="Helical" evidence="7">
    <location>
        <begin position="352"/>
        <end position="373"/>
    </location>
</feature>
<dbReference type="Gene3D" id="1.20.1070.10">
    <property type="entry name" value="Rhodopsin 7-helix transmembrane proteins"/>
    <property type="match status" value="2"/>
</dbReference>
<keyword evidence="3 8" id="KW-0732">Signal</keyword>
<feature type="signal peptide" evidence="8">
    <location>
        <begin position="1"/>
        <end position="23"/>
    </location>
</feature>
<dbReference type="InterPro" id="IPR051384">
    <property type="entry name" value="Mth_GPCR"/>
</dbReference>
<proteinExistence type="inferred from homology"/>
<feature type="transmembrane region" description="Helical" evidence="7">
    <location>
        <begin position="417"/>
        <end position="441"/>
    </location>
</feature>
<name>A0A7F5RNL0_AGRPL</name>
<dbReference type="InParanoid" id="A0A7F5RNL0"/>
<keyword evidence="7" id="KW-0812">Transmembrane</keyword>
<evidence type="ECO:0000256" key="2">
    <source>
        <dbReference type="ARBA" id="ARBA00008979"/>
    </source>
</evidence>
<feature type="transmembrane region" description="Helical" evidence="7">
    <location>
        <begin position="510"/>
        <end position="527"/>
    </location>
</feature>
<keyword evidence="7" id="KW-1133">Transmembrane helix</keyword>
<feature type="transmembrane region" description="Helical" evidence="7">
    <location>
        <begin position="547"/>
        <end position="566"/>
    </location>
</feature>
<evidence type="ECO:0000256" key="8">
    <source>
        <dbReference type="SAM" id="SignalP"/>
    </source>
</evidence>
<dbReference type="InterPro" id="IPR023311">
    <property type="entry name" value="Methusela_ecto_dom_2"/>
</dbReference>
<sequence length="611" mass="69967">MMGRFVHQVLLVNGFLMWHHSSAFFSNYGHEINLPKCCAPDEAINAAESQNGTKIDCDGAKESYWRTKYFISNYTSTNNFLDTCSQLEECIDYQVSHDKNEQLVKYSCNGSSSSISEAVVLPKCCDARHSYDTQFGACRAEKEYIFEKEKSFFIKIGLSGCDAVVTDHVLDSLDKVPLKRDMTVEWAGGEYSWGKYCFDKKYGSDKYILKVCEKDFGKCRNDTYEYGYQCIRKCCPVGESFLTNRKCGKNSTLEIQGYNFLNNSRVLLSDNVAFIHGLSCSKYLAREQQFNFTLDEAGTIKLELTTKTTFLPAIEENYCYERASSKNFARAFDDFFFLCVVKPPLTDIKMKIVSCLLCISIVCLLITFIGYLVLPDMQNLHGRTLMVHCFCLMVACTFLATAQFNPDIEPKEICRTIGYFILFWFLAAFMWLTIMCFDIWWTFGHVTGGNFESYAIFFLMPVAVLIVCNSVLFARTTYYCYKVKSEIARIKDSSKSSKEKKKLFHADKDRLMVIFKLFVIMGISWIFEIISGFCFKQESVVFKGFELVVDSYNASEGILIFCVFMLKKKVLQNFRKKFGIASVSKTSSQNTTNTSLHSSSERNLHLKNIHA</sequence>
<keyword evidence="4" id="KW-0297">G-protein coupled receptor</keyword>
<evidence type="ECO:0000256" key="5">
    <source>
        <dbReference type="ARBA" id="ARBA00023170"/>
    </source>
</evidence>
<accession>A0A7F5RNL0</accession>
<dbReference type="Gene3D" id="2.170.180.11">
    <property type="entry name" value="Methuselah ectodomain, domain 2"/>
    <property type="match status" value="1"/>
</dbReference>
<comment type="similarity">
    <text evidence="2">Belongs to the G-protein coupled receptor 2 family. Mth subfamily.</text>
</comment>
<keyword evidence="7" id="KW-0472">Membrane</keyword>
<evidence type="ECO:0000313" key="9">
    <source>
        <dbReference type="Proteomes" id="UP000192223"/>
    </source>
</evidence>